<accession>A0A1V8T126</accession>
<dbReference type="InterPro" id="IPR036047">
    <property type="entry name" value="F-box-like_dom_sf"/>
</dbReference>
<comment type="caution">
    <text evidence="2">The sequence shown here is derived from an EMBL/GenBank/DDBJ whole genome shotgun (WGS) entry which is preliminary data.</text>
</comment>
<dbReference type="InterPro" id="IPR001810">
    <property type="entry name" value="F-box_dom"/>
</dbReference>
<dbReference type="SMART" id="SM00256">
    <property type="entry name" value="FBOX"/>
    <property type="match status" value="1"/>
</dbReference>
<dbReference type="Pfam" id="PF12937">
    <property type="entry name" value="F-box-like"/>
    <property type="match status" value="1"/>
</dbReference>
<dbReference type="EMBL" id="NAJO01000020">
    <property type="protein sequence ID" value="OQO05107.1"/>
    <property type="molecule type" value="Genomic_DNA"/>
</dbReference>
<dbReference type="SUPFAM" id="SSF101908">
    <property type="entry name" value="Putative isomerase YbhE"/>
    <property type="match status" value="1"/>
</dbReference>
<proteinExistence type="predicted"/>
<dbReference type="Gene3D" id="1.20.1280.50">
    <property type="match status" value="1"/>
</dbReference>
<dbReference type="CDD" id="cd09917">
    <property type="entry name" value="F-box_SF"/>
    <property type="match status" value="1"/>
</dbReference>
<dbReference type="PROSITE" id="PS50181">
    <property type="entry name" value="FBOX"/>
    <property type="match status" value="1"/>
</dbReference>
<evidence type="ECO:0000313" key="3">
    <source>
        <dbReference type="Proteomes" id="UP000192596"/>
    </source>
</evidence>
<dbReference type="InParanoid" id="A0A1V8T126"/>
<evidence type="ECO:0000313" key="2">
    <source>
        <dbReference type="EMBL" id="OQO05107.1"/>
    </source>
</evidence>
<protein>
    <recommendedName>
        <fullName evidence="1">F-box domain-containing protein</fullName>
    </recommendedName>
</protein>
<sequence>MLAVRQTSFAATSLPLELQQHVFDFLDSKSFAAVRNVCRSWRFATTDSVTLERQLRKLPILPPADVARESPRNLARLFDEATQTLMLGMRLSRHPDVPQVIDAKLRERIGMYGTSRGSGSVVVDGGMISLYDVSLDLPVPIKQRQLAEFEGLVTGSPWLNTPPLASRYLALSHSGRLLAIARERTIQIIDMLAEDNLSVVHTYGTWATGQSICGLAFEQNDHLLRVSWSDRGRVIYYGTPSPEPAGEQWADMLHCEERPVLAGVQLLRNAHSGFMFAAQQHAGGQRSQYVYGHIQVTQSGVLSAPIADCTSVTILSRLDSFLSSMPYTLGCGGSFADDRGLWENMPSAHEHHPSFTLSGDGNLLLLAERSKKEIRHHQRTQLFVYRLPSSKQAEHKLEDSQTLCPNETFIAAFEARWGELKRRRIPMKYEDFEVDHSALQPGESGKHRIGRIPICLGMVHGSVTDLAFRRPDDKGEKEGEEYQVDVATNQSTAQWSLINV</sequence>
<reference evidence="3" key="1">
    <citation type="submission" date="2017-03" db="EMBL/GenBank/DDBJ databases">
        <title>Genomes of endolithic fungi from Antarctica.</title>
        <authorList>
            <person name="Coleine C."/>
            <person name="Masonjones S."/>
            <person name="Stajich J.E."/>
        </authorList>
    </citation>
    <scope>NUCLEOTIDE SEQUENCE [LARGE SCALE GENOMIC DNA]</scope>
    <source>
        <strain evidence="3">CCFEE 5527</strain>
    </source>
</reference>
<dbReference type="OrthoDB" id="5126814at2759"/>
<keyword evidence="3" id="KW-1185">Reference proteome</keyword>
<organism evidence="2 3">
    <name type="scientific">Cryoendolithus antarcticus</name>
    <dbReference type="NCBI Taxonomy" id="1507870"/>
    <lineage>
        <taxon>Eukaryota</taxon>
        <taxon>Fungi</taxon>
        <taxon>Dikarya</taxon>
        <taxon>Ascomycota</taxon>
        <taxon>Pezizomycotina</taxon>
        <taxon>Dothideomycetes</taxon>
        <taxon>Dothideomycetidae</taxon>
        <taxon>Cladosporiales</taxon>
        <taxon>Cladosporiaceae</taxon>
        <taxon>Cryoendolithus</taxon>
    </lineage>
</organism>
<dbReference type="SUPFAM" id="SSF81383">
    <property type="entry name" value="F-box domain"/>
    <property type="match status" value="1"/>
</dbReference>
<evidence type="ECO:0000259" key="1">
    <source>
        <dbReference type="PROSITE" id="PS50181"/>
    </source>
</evidence>
<gene>
    <name evidence="2" type="ORF">B0A48_08127</name>
</gene>
<name>A0A1V8T126_9PEZI</name>
<feature type="domain" description="F-box" evidence="1">
    <location>
        <begin position="8"/>
        <end position="58"/>
    </location>
</feature>
<dbReference type="AlphaFoldDB" id="A0A1V8T126"/>
<dbReference type="Proteomes" id="UP000192596">
    <property type="component" value="Unassembled WGS sequence"/>
</dbReference>